<organism evidence="5 6">
    <name type="scientific">Lepeophtheirus salmonis</name>
    <name type="common">Salmon louse</name>
    <name type="synonym">Caligus salmonis</name>
    <dbReference type="NCBI Taxonomy" id="72036"/>
    <lineage>
        <taxon>Eukaryota</taxon>
        <taxon>Metazoa</taxon>
        <taxon>Ecdysozoa</taxon>
        <taxon>Arthropoda</taxon>
        <taxon>Crustacea</taxon>
        <taxon>Multicrustacea</taxon>
        <taxon>Hexanauplia</taxon>
        <taxon>Copepoda</taxon>
        <taxon>Siphonostomatoida</taxon>
        <taxon>Caligidae</taxon>
        <taxon>Lepeophtheirus</taxon>
    </lineage>
</organism>
<dbReference type="GO" id="GO:0051959">
    <property type="term" value="F:dynein light intermediate chain binding"/>
    <property type="evidence" value="ECO:0007669"/>
    <property type="project" value="InterPro"/>
</dbReference>
<dbReference type="Pfam" id="PF12774">
    <property type="entry name" value="AAA_6"/>
    <property type="match status" value="1"/>
</dbReference>
<dbReference type="InterPro" id="IPR027417">
    <property type="entry name" value="P-loop_NTPase"/>
</dbReference>
<evidence type="ECO:0000259" key="4">
    <source>
        <dbReference type="Pfam" id="PF12774"/>
    </source>
</evidence>
<dbReference type="Pfam" id="PF08385">
    <property type="entry name" value="DHC_N1"/>
    <property type="match status" value="1"/>
</dbReference>
<feature type="coiled-coil region" evidence="1">
    <location>
        <begin position="2323"/>
        <end position="2350"/>
    </location>
</feature>
<dbReference type="GO" id="GO:0030286">
    <property type="term" value="C:dynein complex"/>
    <property type="evidence" value="ECO:0007669"/>
    <property type="project" value="InterPro"/>
</dbReference>
<keyword evidence="6" id="KW-1185">Reference proteome</keyword>
<dbReference type="GO" id="GO:0005524">
    <property type="term" value="F:ATP binding"/>
    <property type="evidence" value="ECO:0007669"/>
    <property type="project" value="InterPro"/>
</dbReference>
<dbReference type="InterPro" id="IPR013594">
    <property type="entry name" value="Dynein_heavy_tail"/>
</dbReference>
<reference evidence="5" key="1">
    <citation type="submission" date="2021-02" db="EMBL/GenBank/DDBJ databases">
        <authorList>
            <person name="Bekaert M."/>
        </authorList>
    </citation>
    <scope>NUCLEOTIDE SEQUENCE</scope>
    <source>
        <strain evidence="5">IoA-00</strain>
    </source>
</reference>
<dbReference type="OrthoDB" id="6376344at2759"/>
<proteinExistence type="predicted"/>
<keyword evidence="1" id="KW-0175">Coiled coil</keyword>
<dbReference type="InterPro" id="IPR035699">
    <property type="entry name" value="AAA_6"/>
</dbReference>
<dbReference type="SUPFAM" id="SSF52540">
    <property type="entry name" value="P-loop containing nucleoside triphosphate hydrolases"/>
    <property type="match status" value="2"/>
</dbReference>
<dbReference type="InterPro" id="IPR026983">
    <property type="entry name" value="DHC"/>
</dbReference>
<name>A0A7R8CD84_LEPSM</name>
<dbReference type="Proteomes" id="UP000675881">
    <property type="component" value="Chromosome 1"/>
</dbReference>
<gene>
    <name evidence="5" type="ORF">LSAA_424</name>
</gene>
<feature type="domain" description="Dynein heavy chain linker" evidence="3">
    <location>
        <begin position="765"/>
        <end position="993"/>
    </location>
</feature>
<dbReference type="GO" id="GO:0007018">
    <property type="term" value="P:microtubule-based movement"/>
    <property type="evidence" value="ECO:0007669"/>
    <property type="project" value="InterPro"/>
</dbReference>
<evidence type="ECO:0000313" key="5">
    <source>
        <dbReference type="EMBL" id="CAF2777175.1"/>
    </source>
</evidence>
<evidence type="ECO:0000256" key="1">
    <source>
        <dbReference type="SAM" id="Coils"/>
    </source>
</evidence>
<dbReference type="GO" id="GO:0045505">
    <property type="term" value="F:dynein intermediate chain binding"/>
    <property type="evidence" value="ECO:0007669"/>
    <property type="project" value="InterPro"/>
</dbReference>
<protein>
    <submittedName>
        <fullName evidence="5">DNAH</fullName>
    </submittedName>
</protein>
<dbReference type="Gene3D" id="1.20.140.100">
    <property type="entry name" value="Dynein heavy chain, N-terminal domain 2"/>
    <property type="match status" value="1"/>
</dbReference>
<evidence type="ECO:0000313" key="6">
    <source>
        <dbReference type="Proteomes" id="UP000675881"/>
    </source>
</evidence>
<evidence type="ECO:0000259" key="2">
    <source>
        <dbReference type="Pfam" id="PF08385"/>
    </source>
</evidence>
<dbReference type="InterPro" id="IPR042222">
    <property type="entry name" value="Dynein_2_N"/>
</dbReference>
<dbReference type="Pfam" id="PF08393">
    <property type="entry name" value="DHC_N2"/>
    <property type="match status" value="2"/>
</dbReference>
<accession>A0A7R8CD84</accession>
<dbReference type="InterPro" id="IPR013602">
    <property type="entry name" value="Dynein_heavy_linker"/>
</dbReference>
<dbReference type="Gene3D" id="3.40.50.300">
    <property type="entry name" value="P-loop containing nucleotide triphosphate hydrolases"/>
    <property type="match status" value="2"/>
</dbReference>
<feature type="domain" description="Dynein heavy chain linker" evidence="3">
    <location>
        <begin position="617"/>
        <end position="753"/>
    </location>
</feature>
<dbReference type="PANTHER" id="PTHR22878:SF68">
    <property type="entry name" value="DYNEIN HEAVY CHAIN 6, AXONEMAL-LIKE"/>
    <property type="match status" value="1"/>
</dbReference>
<dbReference type="PANTHER" id="PTHR22878">
    <property type="entry name" value="DYNEIN HEAVY CHAIN 6, AXONEMAL-LIKE-RELATED"/>
    <property type="match status" value="1"/>
</dbReference>
<feature type="domain" description="Dynein heavy chain tail" evidence="2">
    <location>
        <begin position="3"/>
        <end position="189"/>
    </location>
</feature>
<dbReference type="EMBL" id="HG994580">
    <property type="protein sequence ID" value="CAF2777175.1"/>
    <property type="molecule type" value="Genomic_DNA"/>
</dbReference>
<sequence length="2609" mass="301647">MKNEHHWRIHVAWFEREVRFLDAESARIAEETFDHLTSSGVSIKALEEMLGTNFRRAIGDRFMDKIDCIIKKFSKEIKCAEIDFDLAKDSPPIDKNFPPMSGAIYWAKDWMLSFLILYGRRQSPIYDTFRAKLKDYETSRYNEWKSRRYRVNFTTDLSDTLAEVKHLDSLGFSVPEVAKNMSLQEERLIDEIFPAEEELLFCGYTGDSGCFYDQDILELHGIPWALMSSSLWGISRYLLSKTKINRIELIRKEIQSIADILSKTDLFSFECYSKMNIYEAIKELLLSNLDRYKEFIESRDPRFYIETILVDNNVSTDPSAPKVLDVMVGVIKEILEATKIVDGEIKPLRSSMHDEIISFIPSIIDRVTHIQSLIVNILKESDNYLVSWKSYRTLWKFNKQQTCENFGRTIPTCVDFDEKLLFYYNLNRSIRNKEDHKDFKVMRLGLTKLKDGIQEHIIEWIQVLGKMLDSTATEKLKIPLGSSGILQESTQTERYRTLDMYGISGDKSMVVLAKNLTSKWEELYKMSKQVYFSIEKLKEKLSDIESSKILRFQSRLEELQGDFRQNGPSSKRTTLSNGLKALHKFKDLIGLFKEEAETLNGKQKVFKQIPITHFPILRSLEKEMETIRDIYAIYEKLQDLFETLQDLPWGEYFTLAPGSQNYSKQKIFNIKREISFLEKSSTTHEGEGGLVVLGKLMDQLYSFEQYLNHLDCLQKGGLSQRHWKTLIEKTGLIFQEGDPQSYPDFKLKPFFESSTQYSCGSHNLVEDDQNLDLMLSMKYAEPFKEKLEKHREILSKTGSVLKFIYETQNRCYSYAKVFISSEKQSYFENFGQIFKTYKGLMDELSRRVIVLDITLEDKTWKTYNEISRLLDSFSKRQSFPRLYFLSNEELLILLGGCSPLALDQGKFVLKDDYMRVARKLFGFGVLSITLHKNHNHDYNPSALLLNNGDGLKIPGRASNNANSSFSQTSSNYLNWFSMIVKEMKKSFASTIKKALNLMTSENIETFLSRSESLSLICYEVYWTETLENFMEKGFHGLLSLLNEDIEVILGMEMKDSSKRRDHDRKNNFLNLLLSKKLGLSILIENQIRSKEDFTYQADFLRSYWNKNLETLTLKQGLGALDFEYEFQVPKTHFLTESPQATYGIMMALGWQRRSFCISGYPGSGKTSIIESMASRLGRYCVKIDNMIGFKNMEYRILELLAQTCVADCWLVIENIENIPQDMLSKISNPLYQIEAAKELRLQQFNLTPSKEINLGPNASVFFTTRGSTNYNNSIPQSLRSRWRHISLIPPKDLSPWISWKLSVLGYSGIERLTKLIILSIDQITNLSDSLMNHIGPYKLINDIFGSIEMSEGSESGSVMSAILHVTEYYILEEFKPGVKEFLRTRFGNEEIPPRSSLRNLILEERINSIWDQEFEKVEGLPGCTPSEKQKRSLVKAFQILEDSTGVCVAFIGDTGTGKCLMARVLANLLDSEFLFLSSSLYTAEELLNNNGIITSAIRNSNRKFTIILNPSMSNSIASVVANIIDKGIYINPSNYHSYKVETNSIKFVILLKPDEHLNSILIQRTRIIQLNERRETSISDLYEKLSTIPITDPCLSFDSDQRLQQDFENSTQEESQLSVSSRLNTLVLSYIWSYGATLTDSNSVDDFEKRLRKIVKSYSDDIGLLQEESVFDQMYNGKEWARNENSLRRVVALLVHHGKGVFISGKLEADIWVDQFIKDMPEFHIVQIMLKRVAFTDRCLTQHLLSNMQIKGNRIYYPKSNRKLLYLVKGLSNEVDVDWMIDMSLHKSLHQYDQERDKITLRDVSILATLERGISGASSISKSNIFCPKYYKNQNPKSLDMTLLLPKNPDLSDNDKESINVVYKAYSSYNTNKGSLSSIKALGLTNMNIFSRLLKLDPQSWSKSLMKGLLEPLWSLEERRETLSFLHSHQINPDNEIKNENMGVISQLLDEGEVHHILLIGQGGSGKRALLKNYKPLWYWSFKELMDSSLENKDETRVVKAIESLVIPRDYPSLREQLDLMHQNVSAIVVICLNVEEFKVQDLKRVLSAFMEKFRIIGVPQASIYELKQVTQGFDIDSSILQNFLDIHDKIRTYFETMNIIIGNTSPWKLHKTLSIYKENVSKKKDSLEKAVNKSSFILTFIQKLNSKSLELKSELEIIKTQLNLHTKASLSNSQAIKKLRVQIRGNTQKRRDYDESLNIMSSLTMEDVIRFCSSKPVHESLIEAFLVFTNGHGPGQYEETNPKRSSIYDNVSMNFIKNSEAPENSMGQIILKLCNGAYESAASFEDRLDLEIKIMAYENFVSDKISELEDITKKEDMIQLERQDYLDKKLDHKINMERLEKELETFEAYNTSAGNLLSLLSELGPHWKEEKERTMVILQNLESNEIFETIRDVYLRLLPRRILIQSIDQLFDGQIIHSEDCKKKGRKVDYFGLRDQFWRNILYYPEGSISQNICILHDPDDVYSYVLRKRKYKILHILCESDVQKIQEILRDRLDIVVPNFGGYINGKNENMGLLFRSLISSIPSDCESIVFLLIFEENQISNHETPYINLSLSEESFEDLDRLLKEIIHIHFSEDGRRIREIEGGIGVYTKWNGETRGGYHEGNEFM</sequence>
<evidence type="ECO:0000259" key="3">
    <source>
        <dbReference type="Pfam" id="PF08393"/>
    </source>
</evidence>
<feature type="domain" description="Dynein heavy chain hydrolytic ATP-binding dynein motor region" evidence="4">
    <location>
        <begin position="1140"/>
        <end position="1321"/>
    </location>
</feature>